<dbReference type="AlphaFoldDB" id="A0A940P8G1"/>
<dbReference type="InterPro" id="IPR036390">
    <property type="entry name" value="WH_DNA-bd_sf"/>
</dbReference>
<reference evidence="5" key="1">
    <citation type="submission" date="2020-12" db="EMBL/GenBank/DDBJ databases">
        <title>Vagococcus allomyrinae sp. nov. and Enterococcus lavae sp. nov., isolated from the larvae of Allomyrina dichotoma.</title>
        <authorList>
            <person name="Lee S.D."/>
        </authorList>
    </citation>
    <scope>NUCLEOTIDE SEQUENCE</scope>
    <source>
        <strain evidence="5">BWB3-3</strain>
    </source>
</reference>
<dbReference type="Gene3D" id="1.10.10.10">
    <property type="entry name" value="Winged helix-like DNA-binding domain superfamily/Winged helix DNA-binding domain"/>
    <property type="match status" value="1"/>
</dbReference>
<accession>A0A940P8G1</accession>
<evidence type="ECO:0000256" key="3">
    <source>
        <dbReference type="ARBA" id="ARBA00023163"/>
    </source>
</evidence>
<dbReference type="PROSITE" id="PS50995">
    <property type="entry name" value="HTH_MARR_2"/>
    <property type="match status" value="1"/>
</dbReference>
<evidence type="ECO:0000313" key="6">
    <source>
        <dbReference type="Proteomes" id="UP000674938"/>
    </source>
</evidence>
<organism evidence="5 6">
    <name type="scientific">Vagococcus allomyrinae</name>
    <dbReference type="NCBI Taxonomy" id="2794353"/>
    <lineage>
        <taxon>Bacteria</taxon>
        <taxon>Bacillati</taxon>
        <taxon>Bacillota</taxon>
        <taxon>Bacilli</taxon>
        <taxon>Lactobacillales</taxon>
        <taxon>Enterococcaceae</taxon>
        <taxon>Vagococcus</taxon>
    </lineage>
</organism>
<keyword evidence="1" id="KW-0805">Transcription regulation</keyword>
<dbReference type="EMBL" id="JAEEGA010000001">
    <property type="protein sequence ID" value="MBP1039468.1"/>
    <property type="molecule type" value="Genomic_DNA"/>
</dbReference>
<dbReference type="SMART" id="SM00347">
    <property type="entry name" value="HTH_MARR"/>
    <property type="match status" value="1"/>
</dbReference>
<dbReference type="GO" id="GO:0003677">
    <property type="term" value="F:DNA binding"/>
    <property type="evidence" value="ECO:0007669"/>
    <property type="project" value="UniProtKB-KW"/>
</dbReference>
<evidence type="ECO:0000259" key="4">
    <source>
        <dbReference type="PROSITE" id="PS50995"/>
    </source>
</evidence>
<dbReference type="Proteomes" id="UP000674938">
    <property type="component" value="Unassembled WGS sequence"/>
</dbReference>
<evidence type="ECO:0000256" key="1">
    <source>
        <dbReference type="ARBA" id="ARBA00023015"/>
    </source>
</evidence>
<name>A0A940P8G1_9ENTE</name>
<dbReference type="GO" id="GO:0003700">
    <property type="term" value="F:DNA-binding transcription factor activity"/>
    <property type="evidence" value="ECO:0007669"/>
    <property type="project" value="InterPro"/>
</dbReference>
<keyword evidence="3" id="KW-0804">Transcription</keyword>
<gene>
    <name evidence="5" type="ORF">I6N95_00470</name>
</gene>
<protein>
    <submittedName>
        <fullName evidence="5">MarR family transcriptional regulator</fullName>
    </submittedName>
</protein>
<dbReference type="InterPro" id="IPR000835">
    <property type="entry name" value="HTH_MarR-typ"/>
</dbReference>
<dbReference type="RefSeq" id="WP_209524373.1">
    <property type="nucleotide sequence ID" value="NZ_JAEEGA010000001.1"/>
</dbReference>
<dbReference type="Pfam" id="PF01047">
    <property type="entry name" value="MarR"/>
    <property type="match status" value="1"/>
</dbReference>
<dbReference type="InterPro" id="IPR052067">
    <property type="entry name" value="Metal_resp_HTH_trans_reg"/>
</dbReference>
<dbReference type="SUPFAM" id="SSF46785">
    <property type="entry name" value="Winged helix' DNA-binding domain"/>
    <property type="match status" value="1"/>
</dbReference>
<keyword evidence="6" id="KW-1185">Reference proteome</keyword>
<dbReference type="InterPro" id="IPR036388">
    <property type="entry name" value="WH-like_DNA-bd_sf"/>
</dbReference>
<feature type="domain" description="HTH marR-type" evidence="4">
    <location>
        <begin position="4"/>
        <end position="141"/>
    </location>
</feature>
<proteinExistence type="predicted"/>
<sequence length="155" mass="18397">MNKEDQVMVNVRQLYNKLAWINKLKMEESLKGFQSTEVHCIEYIEKNDDSNVTQLADAFYMTRGAISKLTKKLMNKGLIERYQKPTNKKEIYFRLTDRGREVFKIHEALHQEFRERDKVILDQVSEEQLDGLLNFVRGYSQHLDAKIAKLDVKRE</sequence>
<dbReference type="PANTHER" id="PTHR35790">
    <property type="entry name" value="HTH-TYPE TRANSCRIPTIONAL REGULATOR PCHR"/>
    <property type="match status" value="1"/>
</dbReference>
<comment type="caution">
    <text evidence="5">The sequence shown here is derived from an EMBL/GenBank/DDBJ whole genome shotgun (WGS) entry which is preliminary data.</text>
</comment>
<keyword evidence="2" id="KW-0238">DNA-binding</keyword>
<evidence type="ECO:0000313" key="5">
    <source>
        <dbReference type="EMBL" id="MBP1039468.1"/>
    </source>
</evidence>
<evidence type="ECO:0000256" key="2">
    <source>
        <dbReference type="ARBA" id="ARBA00023125"/>
    </source>
</evidence>
<dbReference type="PANTHER" id="PTHR35790:SF4">
    <property type="entry name" value="HTH-TYPE TRANSCRIPTIONAL REGULATOR PCHR"/>
    <property type="match status" value="1"/>
</dbReference>